<sequence>MQTKKEDIEQRIIEVATDEFMKKGYENTSMRVIAYKANTSLGNIYHYFKNKDLLLQAIILPTLENIEYMMDQHINNSKDNMLTKDEAMAYADHLDELFEQSELRCFLDKKVVIILNLESSSLLERKEKLLKKLQEHIQLHFHMQENGHYSKLIIDVLADCLRHVLIEYEDIEQAKIEFINVFKLFCTGIIGQMKC</sequence>
<proteinExistence type="predicted"/>
<organism evidence="4 5">
    <name type="scientific">Massilimicrobiota timonensis</name>
    <dbReference type="NCBI Taxonomy" id="1776392"/>
    <lineage>
        <taxon>Bacteria</taxon>
        <taxon>Bacillati</taxon>
        <taxon>Bacillota</taxon>
        <taxon>Erysipelotrichia</taxon>
        <taxon>Erysipelotrichales</taxon>
        <taxon>Erysipelotrichaceae</taxon>
        <taxon>Massilimicrobiota</taxon>
    </lineage>
</organism>
<dbReference type="Pfam" id="PF00440">
    <property type="entry name" value="TetR_N"/>
    <property type="match status" value="1"/>
</dbReference>
<feature type="domain" description="HTH tetR-type" evidence="3">
    <location>
        <begin position="6"/>
        <end position="66"/>
    </location>
</feature>
<dbReference type="Gene3D" id="1.10.357.10">
    <property type="entry name" value="Tetracycline Repressor, domain 2"/>
    <property type="match status" value="1"/>
</dbReference>
<dbReference type="InterPro" id="IPR009057">
    <property type="entry name" value="Homeodomain-like_sf"/>
</dbReference>
<comment type="caution">
    <text evidence="4">The sequence shown here is derived from an EMBL/GenBank/DDBJ whole genome shotgun (WGS) entry which is preliminary data.</text>
</comment>
<dbReference type="PANTHER" id="PTHR43479">
    <property type="entry name" value="ACREF/ENVCD OPERON REPRESSOR-RELATED"/>
    <property type="match status" value="1"/>
</dbReference>
<evidence type="ECO:0000256" key="1">
    <source>
        <dbReference type="ARBA" id="ARBA00023125"/>
    </source>
</evidence>
<accession>A0ABT7UFH4</accession>
<keyword evidence="1 2" id="KW-0238">DNA-binding</keyword>
<name>A0ABT7UFH4_9FIRM</name>
<dbReference type="PRINTS" id="PR00455">
    <property type="entry name" value="HTHTETR"/>
</dbReference>
<evidence type="ECO:0000256" key="2">
    <source>
        <dbReference type="PROSITE-ProRule" id="PRU00335"/>
    </source>
</evidence>
<dbReference type="InterPro" id="IPR001647">
    <property type="entry name" value="HTH_TetR"/>
</dbReference>
<reference evidence="5" key="1">
    <citation type="submission" date="2023-06" db="EMBL/GenBank/DDBJ databases">
        <title>Identification and characterization of horizontal gene transfer across gut microbiota members of farm animals based on homology search.</title>
        <authorList>
            <person name="Zeman M."/>
            <person name="Kubasova T."/>
            <person name="Jahodarova E."/>
            <person name="Nykrynova M."/>
            <person name="Rychlik I."/>
        </authorList>
    </citation>
    <scope>NUCLEOTIDE SEQUENCE [LARGE SCALE GENOMIC DNA]</scope>
    <source>
        <strain evidence="5">ET341</strain>
    </source>
</reference>
<protein>
    <submittedName>
        <fullName evidence="4">TetR/AcrR family transcriptional regulator</fullName>
    </submittedName>
</protein>
<evidence type="ECO:0000259" key="3">
    <source>
        <dbReference type="PROSITE" id="PS50977"/>
    </source>
</evidence>
<dbReference type="PANTHER" id="PTHR43479:SF11">
    <property type="entry name" value="ACREF_ENVCD OPERON REPRESSOR-RELATED"/>
    <property type="match status" value="1"/>
</dbReference>
<dbReference type="EMBL" id="JAUDCK010000002">
    <property type="protein sequence ID" value="MDM8194894.1"/>
    <property type="molecule type" value="Genomic_DNA"/>
</dbReference>
<evidence type="ECO:0000313" key="5">
    <source>
        <dbReference type="Proteomes" id="UP001529275"/>
    </source>
</evidence>
<gene>
    <name evidence="4" type="ORF">QUV98_00985</name>
</gene>
<dbReference type="Proteomes" id="UP001529275">
    <property type="component" value="Unassembled WGS sequence"/>
</dbReference>
<keyword evidence="5" id="KW-1185">Reference proteome</keyword>
<dbReference type="PROSITE" id="PS50977">
    <property type="entry name" value="HTH_TETR_2"/>
    <property type="match status" value="1"/>
</dbReference>
<dbReference type="InterPro" id="IPR050624">
    <property type="entry name" value="HTH-type_Tx_Regulator"/>
</dbReference>
<dbReference type="RefSeq" id="WP_289527065.1">
    <property type="nucleotide sequence ID" value="NZ_JAUDCK010000002.1"/>
</dbReference>
<dbReference type="SUPFAM" id="SSF46689">
    <property type="entry name" value="Homeodomain-like"/>
    <property type="match status" value="1"/>
</dbReference>
<evidence type="ECO:0000313" key="4">
    <source>
        <dbReference type="EMBL" id="MDM8194894.1"/>
    </source>
</evidence>
<feature type="DNA-binding region" description="H-T-H motif" evidence="2">
    <location>
        <begin position="29"/>
        <end position="48"/>
    </location>
</feature>